<keyword evidence="2" id="KW-1185">Reference proteome</keyword>
<dbReference type="RefSeq" id="WP_063386339.1">
    <property type="nucleotide sequence ID" value="NZ_LVHY01000011.1"/>
</dbReference>
<gene>
    <name evidence="1" type="ORF">AZI98_00535</name>
</gene>
<evidence type="ECO:0000313" key="2">
    <source>
        <dbReference type="Proteomes" id="UP000076476"/>
    </source>
</evidence>
<comment type="caution">
    <text evidence="1">The sequence shown here is derived from an EMBL/GenBank/DDBJ whole genome shotgun (WGS) entry which is preliminary data.</text>
</comment>
<evidence type="ECO:0000313" key="1">
    <source>
        <dbReference type="EMBL" id="KZN98059.1"/>
    </source>
</evidence>
<reference evidence="1 2" key="1">
    <citation type="submission" date="2016-04" db="EMBL/GenBank/DDBJ databases">
        <title>Draft genome sequence of Aeribacillus pallidus 8m3 from petroleum reservoir.</title>
        <authorList>
            <person name="Poltaraus A.B."/>
            <person name="Nazina T.N."/>
            <person name="Tourova T.P."/>
            <person name="Malakho S.M."/>
            <person name="Korshunova A.V."/>
            <person name="Sokolova D.S."/>
        </authorList>
    </citation>
    <scope>NUCLEOTIDE SEQUENCE [LARGE SCALE GENOMIC DNA]</scope>
    <source>
        <strain evidence="1 2">8m3</strain>
    </source>
</reference>
<dbReference type="AlphaFoldDB" id="A0A165ZAX3"/>
<accession>A0A164BQ15</accession>
<proteinExistence type="predicted"/>
<dbReference type="Proteomes" id="UP000076476">
    <property type="component" value="Unassembled WGS sequence"/>
</dbReference>
<dbReference type="EMBL" id="LWBR01000001">
    <property type="protein sequence ID" value="KZN98059.1"/>
    <property type="molecule type" value="Genomic_DNA"/>
</dbReference>
<organism evidence="1 2">
    <name type="scientific">Aeribacillus pallidus</name>
    <dbReference type="NCBI Taxonomy" id="33936"/>
    <lineage>
        <taxon>Bacteria</taxon>
        <taxon>Bacillati</taxon>
        <taxon>Bacillota</taxon>
        <taxon>Bacilli</taxon>
        <taxon>Bacillales</taxon>
        <taxon>Bacillaceae</taxon>
        <taxon>Aeribacillus</taxon>
    </lineage>
</organism>
<sequence>MEIKEMEATLFCIHCNEEQDHIITYINDKISRIECANCHHTVEIKIDLLNEFYHEVYEKIVHKPAEITEEYRNDLSKFLLSLPIRIIKKPYSIYKYMKQTRDVFKTFKEKQKRKK</sequence>
<protein>
    <submittedName>
        <fullName evidence="1">Bh protein</fullName>
    </submittedName>
</protein>
<name>A0A165ZAX3_9BACI</name>
<dbReference type="STRING" id="33936.AZI98_00535"/>
<accession>A0A165ZAX3</accession>
<dbReference type="GeneID" id="301124812"/>